<dbReference type="EMBL" id="CP049074">
    <property type="protein sequence ID" value="QKQ99876.1"/>
    <property type="molecule type" value="Genomic_DNA"/>
</dbReference>
<feature type="binding site" evidence="5">
    <location>
        <position position="270"/>
    </location>
    <ligand>
        <name>L-histidine</name>
        <dbReference type="ChEBI" id="CHEBI:57595"/>
    </ligand>
</feature>
<dbReference type="Proteomes" id="UP000509301">
    <property type="component" value="Chromosome"/>
</dbReference>
<dbReference type="InterPro" id="IPR036621">
    <property type="entry name" value="Anticodon-bd_dom_sf"/>
</dbReference>
<dbReference type="GO" id="GO:0005737">
    <property type="term" value="C:cytoplasm"/>
    <property type="evidence" value="ECO:0007669"/>
    <property type="project" value="UniProtKB-SubCell"/>
</dbReference>
<gene>
    <name evidence="4" type="primary">hisS</name>
    <name evidence="7" type="ORF">GWK48_05330</name>
</gene>
<evidence type="ECO:0000313" key="7">
    <source>
        <dbReference type="EMBL" id="QKQ99876.1"/>
    </source>
</evidence>
<keyword evidence="4" id="KW-0648">Protein biosynthesis</keyword>
<dbReference type="Pfam" id="PF13393">
    <property type="entry name" value="tRNA-synt_His"/>
    <property type="match status" value="1"/>
</dbReference>
<keyword evidence="4" id="KW-0067">ATP-binding</keyword>
<dbReference type="InterPro" id="IPR045864">
    <property type="entry name" value="aa-tRNA-synth_II/BPL/LPL"/>
</dbReference>
<feature type="binding site" evidence="5">
    <location>
        <begin position="274"/>
        <end position="275"/>
    </location>
    <ligand>
        <name>L-histidine</name>
        <dbReference type="ChEBI" id="CHEBI:57595"/>
    </ligand>
</feature>
<feature type="binding site" evidence="5">
    <location>
        <position position="109"/>
    </location>
    <ligand>
        <name>L-histidine</name>
        <dbReference type="ChEBI" id="CHEBI:57595"/>
    </ligand>
</feature>
<comment type="similarity">
    <text evidence="1 4">Belongs to the class-II aminoacyl-tRNA synthetase family.</text>
</comment>
<dbReference type="InterPro" id="IPR041715">
    <property type="entry name" value="HisRS-like_core"/>
</dbReference>
<accession>A0A6N0NUQ6</accession>
<name>A0A6N0NUQ6_9CREN</name>
<dbReference type="SUPFAM" id="SSF52954">
    <property type="entry name" value="Class II aaRS ABD-related"/>
    <property type="match status" value="1"/>
</dbReference>
<comment type="subcellular location">
    <subcellularLocation>
        <location evidence="4">Cytoplasm</location>
    </subcellularLocation>
</comment>
<protein>
    <recommendedName>
        <fullName evidence="4">Histidine--tRNA ligase</fullName>
        <ecNumber evidence="4">6.1.1.21</ecNumber>
    </recommendedName>
    <alternativeName>
        <fullName evidence="4">Histidyl-tRNA synthetase</fullName>
        <shortName evidence="4">HisRS</shortName>
    </alternativeName>
</protein>
<sequence>MIDYEPVRGMEDYFDEKADIIRYVEKVFRETVEKSGYSEAITPIVEDFELFSIKGGEELRKTMYVFKDKANRELALRPEITPSIVRLYLKSLQHFPKPVRLFYIGRVYRYDEPQLGRYREFRQAGVELLGSDSILADIEIIHILENFYNNLGLKDKISIKLNNIGVYRHIFNVISLNENDQEHVLHLMDKGNLDEAEAILRPRLEGQPKLKELFFLLTNRSSPPKLEELIEFTDKNNIAQIKDEFLKLQLLTQVINSLNIRYELNFSFVRGLAYYTGPIFEVIKSDLPFSIAGGGRYDTLIEIYGGQRTPAVGFAIGIERTIHALSKDYHLPKPNVKVVVVMLDNSVVDFGIKVSSLLRQEGLVSVLGVKDLSLSKLVPYYAEQGFTHMVIIGKREKEEGKVTIRNLSTRDQKSLKIDELTKNIII</sequence>
<dbReference type="PANTHER" id="PTHR43707:SF1">
    <property type="entry name" value="HISTIDINE--TRNA LIGASE, MITOCHONDRIAL-RELATED"/>
    <property type="match status" value="1"/>
</dbReference>
<evidence type="ECO:0000256" key="3">
    <source>
        <dbReference type="ARBA" id="ARBA00047639"/>
    </source>
</evidence>
<dbReference type="Pfam" id="PF03129">
    <property type="entry name" value="HGTP_anticodon"/>
    <property type="match status" value="1"/>
</dbReference>
<dbReference type="RefSeq" id="WP_174630289.1">
    <property type="nucleotide sequence ID" value="NZ_CP049074.1"/>
</dbReference>
<evidence type="ECO:0000313" key="8">
    <source>
        <dbReference type="Proteomes" id="UP000509301"/>
    </source>
</evidence>
<dbReference type="EC" id="6.1.1.21" evidence="4"/>
<keyword evidence="8" id="KW-1185">Reference proteome</keyword>
<evidence type="ECO:0000259" key="6">
    <source>
        <dbReference type="PROSITE" id="PS50862"/>
    </source>
</evidence>
<reference evidence="7 8" key="1">
    <citation type="submission" date="2020-02" db="EMBL/GenBank/DDBJ databases">
        <title>Comparative genome analysis reveals the metabolism and evolution of the thermophilic archaeal genus Metallosphaera.</title>
        <authorList>
            <person name="Jiang C."/>
        </authorList>
    </citation>
    <scope>NUCLEOTIDE SEQUENCE [LARGE SCALE GENOMIC DNA]</scope>
    <source>
        <strain evidence="7 8">Ric-A</strain>
    </source>
</reference>
<dbReference type="GeneID" id="55641350"/>
<feature type="binding site" evidence="5">
    <location>
        <begin position="79"/>
        <end position="81"/>
    </location>
    <ligand>
        <name>L-histidine</name>
        <dbReference type="ChEBI" id="CHEBI:57595"/>
    </ligand>
</feature>
<dbReference type="PANTHER" id="PTHR43707">
    <property type="entry name" value="HISTIDYL-TRNA SYNTHETASE"/>
    <property type="match status" value="1"/>
</dbReference>
<dbReference type="InterPro" id="IPR015807">
    <property type="entry name" value="His-tRNA-ligase"/>
</dbReference>
<dbReference type="InterPro" id="IPR006195">
    <property type="entry name" value="aa-tRNA-synth_II"/>
</dbReference>
<comment type="catalytic activity">
    <reaction evidence="3 4">
        <text>tRNA(His) + L-histidine + ATP = L-histidyl-tRNA(His) + AMP + diphosphate + H(+)</text>
        <dbReference type="Rhea" id="RHEA:17313"/>
        <dbReference type="Rhea" id="RHEA-COMP:9665"/>
        <dbReference type="Rhea" id="RHEA-COMP:9689"/>
        <dbReference type="ChEBI" id="CHEBI:15378"/>
        <dbReference type="ChEBI" id="CHEBI:30616"/>
        <dbReference type="ChEBI" id="CHEBI:33019"/>
        <dbReference type="ChEBI" id="CHEBI:57595"/>
        <dbReference type="ChEBI" id="CHEBI:78442"/>
        <dbReference type="ChEBI" id="CHEBI:78527"/>
        <dbReference type="ChEBI" id="CHEBI:456215"/>
        <dbReference type="EC" id="6.1.1.21"/>
    </reaction>
</comment>
<proteinExistence type="inferred from homology"/>
<dbReference type="GO" id="GO:0004821">
    <property type="term" value="F:histidine-tRNA ligase activity"/>
    <property type="evidence" value="ECO:0007669"/>
    <property type="project" value="UniProtKB-UniRule"/>
</dbReference>
<dbReference type="NCBIfam" id="TIGR00442">
    <property type="entry name" value="hisS"/>
    <property type="match status" value="1"/>
</dbReference>
<keyword evidence="2 4" id="KW-0547">Nucleotide-binding</keyword>
<dbReference type="Gene3D" id="3.30.930.10">
    <property type="entry name" value="Bira Bifunctional Protein, Domain 2"/>
    <property type="match status" value="1"/>
</dbReference>
<dbReference type="GO" id="GO:0005524">
    <property type="term" value="F:ATP binding"/>
    <property type="evidence" value="ECO:0007669"/>
    <property type="project" value="UniProtKB-UniRule"/>
</dbReference>
<feature type="binding site" evidence="5">
    <location>
        <position position="123"/>
    </location>
    <ligand>
        <name>L-histidine</name>
        <dbReference type="ChEBI" id="CHEBI:57595"/>
    </ligand>
</feature>
<keyword evidence="4 7" id="KW-0436">Ligase</keyword>
<keyword evidence="4" id="KW-0030">Aminoacyl-tRNA synthetase</keyword>
<evidence type="ECO:0000256" key="2">
    <source>
        <dbReference type="ARBA" id="ARBA00022741"/>
    </source>
</evidence>
<dbReference type="HAMAP" id="MF_00127">
    <property type="entry name" value="His_tRNA_synth"/>
    <property type="match status" value="1"/>
</dbReference>
<dbReference type="AlphaFoldDB" id="A0A6N0NUQ6"/>
<evidence type="ECO:0000256" key="1">
    <source>
        <dbReference type="ARBA" id="ARBA00008226"/>
    </source>
</evidence>
<keyword evidence="4" id="KW-0963">Cytoplasm</keyword>
<dbReference type="SUPFAM" id="SSF55681">
    <property type="entry name" value="Class II aaRS and biotin synthetases"/>
    <property type="match status" value="1"/>
</dbReference>
<dbReference type="PROSITE" id="PS50862">
    <property type="entry name" value="AA_TRNA_LIGASE_II"/>
    <property type="match status" value="1"/>
</dbReference>
<evidence type="ECO:0000256" key="5">
    <source>
        <dbReference type="PIRSR" id="PIRSR001549-1"/>
    </source>
</evidence>
<dbReference type="Gene3D" id="3.40.50.800">
    <property type="entry name" value="Anticodon-binding domain"/>
    <property type="match status" value="1"/>
</dbReference>
<dbReference type="InterPro" id="IPR004154">
    <property type="entry name" value="Anticodon-bd"/>
</dbReference>
<dbReference type="PIRSF" id="PIRSF001549">
    <property type="entry name" value="His-tRNA_synth"/>
    <property type="match status" value="1"/>
</dbReference>
<dbReference type="InterPro" id="IPR004516">
    <property type="entry name" value="HisRS/HisZ"/>
</dbReference>
<dbReference type="KEGG" id="mten:GWK48_05330"/>
<dbReference type="GO" id="GO:0006427">
    <property type="term" value="P:histidyl-tRNA aminoacylation"/>
    <property type="evidence" value="ECO:0007669"/>
    <property type="project" value="UniProtKB-UniRule"/>
</dbReference>
<feature type="domain" description="Aminoacyl-transfer RNA synthetases class-II family profile" evidence="6">
    <location>
        <begin position="8"/>
        <end position="334"/>
    </location>
</feature>
<evidence type="ECO:0000256" key="4">
    <source>
        <dbReference type="HAMAP-Rule" id="MF_00127"/>
    </source>
</evidence>
<feature type="binding site" evidence="5">
    <location>
        <position position="127"/>
    </location>
    <ligand>
        <name>L-histidine</name>
        <dbReference type="ChEBI" id="CHEBI:57595"/>
    </ligand>
</feature>
<organism evidence="7 8">
    <name type="scientific">Metallosphaera tengchongensis</name>
    <dbReference type="NCBI Taxonomy" id="1532350"/>
    <lineage>
        <taxon>Archaea</taxon>
        <taxon>Thermoproteota</taxon>
        <taxon>Thermoprotei</taxon>
        <taxon>Sulfolobales</taxon>
        <taxon>Sulfolobaceae</taxon>
        <taxon>Metallosphaera</taxon>
    </lineage>
</organism>
<dbReference type="CDD" id="cd00773">
    <property type="entry name" value="HisRS-like_core"/>
    <property type="match status" value="1"/>
</dbReference>
<dbReference type="OrthoDB" id="8659at2157"/>